<reference evidence="2 3" key="1">
    <citation type="submission" date="2016-11" db="EMBL/GenBank/DDBJ databases">
        <authorList>
            <person name="Jaros S."/>
            <person name="Januszkiewicz K."/>
            <person name="Wedrychowicz H."/>
        </authorList>
    </citation>
    <scope>NUCLEOTIDE SEQUENCE [LARGE SCALE GENOMIC DNA]</scope>
    <source>
        <strain evidence="2 3">DSM 15929</strain>
    </source>
</reference>
<sequence>MRNVIGSKKNSATIEGLRNLREERNVETKKSEKSTTENNQSGYAFDITKLVFEEAGYFNDNEEYYGVIQKVEGYKNVNGDKFVTVSAELEDEEGKKGVFDKYFKYELNTNSLLYRFCKNMDALAKDKKGININALVDKDVTVTLYTNDKDKTYISTIYPYVEKRDTEEESLDDFDIDEDEDDDCIYED</sequence>
<gene>
    <name evidence="2" type="ORF">SAMN02745136_04941</name>
</gene>
<accession>A0A1M7ASM2</accession>
<protein>
    <submittedName>
        <fullName evidence="2">Uncharacterized protein</fullName>
    </submittedName>
</protein>
<dbReference type="RefSeq" id="WP_073279859.1">
    <property type="nucleotide sequence ID" value="NZ_FRAC01000033.1"/>
</dbReference>
<keyword evidence="3" id="KW-1185">Reference proteome</keyword>
<dbReference type="AlphaFoldDB" id="A0A1M7ASM2"/>
<dbReference type="EMBL" id="FRAC01000033">
    <property type="protein sequence ID" value="SHL45419.1"/>
    <property type="molecule type" value="Genomic_DNA"/>
</dbReference>
<proteinExistence type="predicted"/>
<dbReference type="STRING" id="1121322.SAMN02745136_04941"/>
<organism evidence="2 3">
    <name type="scientific">Anaerocolumna jejuensis DSM 15929</name>
    <dbReference type="NCBI Taxonomy" id="1121322"/>
    <lineage>
        <taxon>Bacteria</taxon>
        <taxon>Bacillati</taxon>
        <taxon>Bacillota</taxon>
        <taxon>Clostridia</taxon>
        <taxon>Lachnospirales</taxon>
        <taxon>Lachnospiraceae</taxon>
        <taxon>Anaerocolumna</taxon>
    </lineage>
</organism>
<evidence type="ECO:0000313" key="3">
    <source>
        <dbReference type="Proteomes" id="UP000184386"/>
    </source>
</evidence>
<evidence type="ECO:0000313" key="2">
    <source>
        <dbReference type="EMBL" id="SHL45419.1"/>
    </source>
</evidence>
<feature type="region of interest" description="Disordered" evidence="1">
    <location>
        <begin position="167"/>
        <end position="188"/>
    </location>
</feature>
<evidence type="ECO:0000256" key="1">
    <source>
        <dbReference type="SAM" id="MobiDB-lite"/>
    </source>
</evidence>
<name>A0A1M7ASM2_9FIRM</name>
<dbReference type="Proteomes" id="UP000184386">
    <property type="component" value="Unassembled WGS sequence"/>
</dbReference>